<comment type="caution">
    <text evidence="2">The sequence shown here is derived from an EMBL/GenBank/DDBJ whole genome shotgun (WGS) entry which is preliminary data.</text>
</comment>
<reference evidence="2" key="1">
    <citation type="submission" date="2019-08" db="EMBL/GenBank/DDBJ databases">
        <authorList>
            <person name="Kucharzyk K."/>
            <person name="Murdoch R.W."/>
            <person name="Higgins S."/>
            <person name="Loffler F."/>
        </authorList>
    </citation>
    <scope>NUCLEOTIDE SEQUENCE</scope>
</reference>
<feature type="compositionally biased region" description="Basic and acidic residues" evidence="1">
    <location>
        <begin position="217"/>
        <end position="237"/>
    </location>
</feature>
<organism evidence="2">
    <name type="scientific">bioreactor metagenome</name>
    <dbReference type="NCBI Taxonomy" id="1076179"/>
    <lineage>
        <taxon>unclassified sequences</taxon>
        <taxon>metagenomes</taxon>
        <taxon>ecological metagenomes</taxon>
    </lineage>
</organism>
<feature type="compositionally biased region" description="Basic residues" evidence="1">
    <location>
        <begin position="100"/>
        <end position="121"/>
    </location>
</feature>
<feature type="compositionally biased region" description="Basic and acidic residues" evidence="1">
    <location>
        <begin position="250"/>
        <end position="288"/>
    </location>
</feature>
<feature type="compositionally biased region" description="Basic and acidic residues" evidence="1">
    <location>
        <begin position="122"/>
        <end position="151"/>
    </location>
</feature>
<evidence type="ECO:0000256" key="1">
    <source>
        <dbReference type="SAM" id="MobiDB-lite"/>
    </source>
</evidence>
<feature type="compositionally biased region" description="Basic and acidic residues" evidence="1">
    <location>
        <begin position="88"/>
        <end position="99"/>
    </location>
</feature>
<sequence length="310" mass="34859">MGLCPTPRSIFTRKKPGGSEQRLAQHVQRDEHQEAREDALELLRVEPVRECRAPGRGDHRHRDHHEEGRHVDRADRVGWRIGHLCQQEGHRRGRGDGHAKARRRRHRAVNGHPVQRQHRRADRAAADAKEHRGEAHQRPEPGAEDPARQVIRDPPACLAEGHVAGDAEHQHAEDQLQRLRAQLRNDQDAGDRADGDRRRPLLQDRPVDGAAAVVRQHRADRGDDDRGKRGRDADLHQVVRAVAEPGEEVVEGRHQNDAAADAEKPGEDASEGADRHQDQQQRQKRVEMGHAVLLRARAHAGRATSARAVS</sequence>
<evidence type="ECO:0000313" key="2">
    <source>
        <dbReference type="EMBL" id="MPL79187.1"/>
    </source>
</evidence>
<protein>
    <submittedName>
        <fullName evidence="2">Uncharacterized protein</fullName>
    </submittedName>
</protein>
<dbReference type="AlphaFoldDB" id="A0A644UJJ4"/>
<feature type="region of interest" description="Disordered" evidence="1">
    <location>
        <begin position="85"/>
        <end position="290"/>
    </location>
</feature>
<accession>A0A644UJJ4</accession>
<name>A0A644UJJ4_9ZZZZ</name>
<dbReference type="EMBL" id="VSSQ01000124">
    <property type="protein sequence ID" value="MPL79187.1"/>
    <property type="molecule type" value="Genomic_DNA"/>
</dbReference>
<feature type="region of interest" description="Disordered" evidence="1">
    <location>
        <begin position="1"/>
        <end position="35"/>
    </location>
</feature>
<proteinExistence type="predicted"/>
<feature type="compositionally biased region" description="Basic and acidic residues" evidence="1">
    <location>
        <begin position="163"/>
        <end position="207"/>
    </location>
</feature>
<gene>
    <name evidence="2" type="ORF">SDC9_25062</name>
</gene>